<dbReference type="OrthoDB" id="9984533at2759"/>
<gene>
    <name evidence="4" type="ORF">BP6252_11991</name>
</gene>
<dbReference type="InterPro" id="IPR008030">
    <property type="entry name" value="NmrA-like"/>
</dbReference>
<keyword evidence="1" id="KW-0521">NADP</keyword>
<dbReference type="Gene3D" id="3.40.50.720">
    <property type="entry name" value="NAD(P)-binding Rossmann-like Domain"/>
    <property type="match status" value="1"/>
</dbReference>
<dbReference type="InterPro" id="IPR051609">
    <property type="entry name" value="NmrA/Isoflavone_reductase-like"/>
</dbReference>
<dbReference type="STRING" id="1849047.A0A3D8QFZ5"/>
<feature type="domain" description="NmrA-like" evidence="3">
    <location>
        <begin position="6"/>
        <end position="225"/>
    </location>
</feature>
<organism evidence="4 5">
    <name type="scientific">Coleophoma cylindrospora</name>
    <dbReference type="NCBI Taxonomy" id="1849047"/>
    <lineage>
        <taxon>Eukaryota</taxon>
        <taxon>Fungi</taxon>
        <taxon>Dikarya</taxon>
        <taxon>Ascomycota</taxon>
        <taxon>Pezizomycotina</taxon>
        <taxon>Leotiomycetes</taxon>
        <taxon>Helotiales</taxon>
        <taxon>Dermateaceae</taxon>
        <taxon>Coleophoma</taxon>
    </lineage>
</organism>
<evidence type="ECO:0000313" key="5">
    <source>
        <dbReference type="Proteomes" id="UP000256645"/>
    </source>
</evidence>
<name>A0A3D8QFZ5_9HELO</name>
<dbReference type="Proteomes" id="UP000256645">
    <property type="component" value="Unassembled WGS sequence"/>
</dbReference>
<protein>
    <recommendedName>
        <fullName evidence="3">NmrA-like domain-containing protein</fullName>
    </recommendedName>
</protein>
<comment type="caution">
    <text evidence="4">The sequence shown here is derived from an EMBL/GenBank/DDBJ whole genome shotgun (WGS) entry which is preliminary data.</text>
</comment>
<proteinExistence type="predicted"/>
<evidence type="ECO:0000256" key="1">
    <source>
        <dbReference type="ARBA" id="ARBA00022857"/>
    </source>
</evidence>
<sequence>MATQLKNVVIIGASGNVGKLVLGAFDGASQFKVTVLSRSSSDATFPAGFTVRKTDYSESDLVAAFQGQDAVISVVGMGGFTEQKKFIDAAVSAGVKRFIPSEFSSNTLSPAVLQLLPVFGQKMEVLEYLKTKEASGLTWTAIWTALLFDWGLDNGFLGYDIKSRTATIWDGGKSVFTLTNVDQLRHAIVAVLERTAQTANKNLYIASAETSQKEILAALEGATASKWTVTDTTTDKEVSESMEKLGKGDMSGAFALVRATSFANTPNLRANYARDEILSNDLLGLKLESVKETVARVVASST</sequence>
<evidence type="ECO:0000259" key="3">
    <source>
        <dbReference type="Pfam" id="PF05368"/>
    </source>
</evidence>
<dbReference type="GO" id="GO:0016491">
    <property type="term" value="F:oxidoreductase activity"/>
    <property type="evidence" value="ECO:0007669"/>
    <property type="project" value="UniProtKB-KW"/>
</dbReference>
<dbReference type="InterPro" id="IPR036291">
    <property type="entry name" value="NAD(P)-bd_dom_sf"/>
</dbReference>
<dbReference type="PANTHER" id="PTHR47706">
    <property type="entry name" value="NMRA-LIKE FAMILY PROTEIN"/>
    <property type="match status" value="1"/>
</dbReference>
<evidence type="ECO:0000256" key="2">
    <source>
        <dbReference type="ARBA" id="ARBA00023002"/>
    </source>
</evidence>
<reference evidence="4 5" key="1">
    <citation type="journal article" date="2018" name="IMA Fungus">
        <title>IMA Genome-F 9: Draft genome sequence of Annulohypoxylon stygium, Aspergillus mulundensis, Berkeleyomyces basicola (syn. Thielaviopsis basicola), Ceratocystis smalleyi, two Cercospora beticola strains, Coleophoma cylindrospora, Fusarium fracticaudum, Phialophora cf. hyalina, and Morchella septimelata.</title>
        <authorList>
            <person name="Wingfield B.D."/>
            <person name="Bills G.F."/>
            <person name="Dong Y."/>
            <person name="Huang W."/>
            <person name="Nel W.J."/>
            <person name="Swalarsk-Parry B.S."/>
            <person name="Vaghefi N."/>
            <person name="Wilken P.M."/>
            <person name="An Z."/>
            <person name="de Beer Z.W."/>
            <person name="De Vos L."/>
            <person name="Chen L."/>
            <person name="Duong T.A."/>
            <person name="Gao Y."/>
            <person name="Hammerbacher A."/>
            <person name="Kikkert J.R."/>
            <person name="Li Y."/>
            <person name="Li H."/>
            <person name="Li K."/>
            <person name="Li Q."/>
            <person name="Liu X."/>
            <person name="Ma X."/>
            <person name="Naidoo K."/>
            <person name="Pethybridge S.J."/>
            <person name="Sun J."/>
            <person name="Steenkamp E.T."/>
            <person name="van der Nest M.A."/>
            <person name="van Wyk S."/>
            <person name="Wingfield M.J."/>
            <person name="Xiong C."/>
            <person name="Yue Q."/>
            <person name="Zhang X."/>
        </authorList>
    </citation>
    <scope>NUCLEOTIDE SEQUENCE [LARGE SCALE GENOMIC DNA]</scope>
    <source>
        <strain evidence="4 5">BP6252</strain>
    </source>
</reference>
<dbReference type="PANTHER" id="PTHR47706:SF9">
    <property type="entry name" value="NMRA-LIKE DOMAIN-CONTAINING PROTEIN-RELATED"/>
    <property type="match status" value="1"/>
</dbReference>
<accession>A0A3D8QFZ5</accession>
<dbReference type="InterPro" id="IPR045312">
    <property type="entry name" value="PCBER-like"/>
</dbReference>
<dbReference type="SUPFAM" id="SSF51735">
    <property type="entry name" value="NAD(P)-binding Rossmann-fold domains"/>
    <property type="match status" value="1"/>
</dbReference>
<dbReference type="AlphaFoldDB" id="A0A3D8QFZ5"/>
<dbReference type="CDD" id="cd05259">
    <property type="entry name" value="PCBER_SDR_a"/>
    <property type="match status" value="1"/>
</dbReference>
<dbReference type="EMBL" id="PDLM01000015">
    <property type="protein sequence ID" value="RDW60608.1"/>
    <property type="molecule type" value="Genomic_DNA"/>
</dbReference>
<dbReference type="Pfam" id="PF05368">
    <property type="entry name" value="NmrA"/>
    <property type="match status" value="1"/>
</dbReference>
<keyword evidence="2" id="KW-0560">Oxidoreductase</keyword>
<keyword evidence="5" id="KW-1185">Reference proteome</keyword>
<evidence type="ECO:0000313" key="4">
    <source>
        <dbReference type="EMBL" id="RDW60608.1"/>
    </source>
</evidence>